<evidence type="ECO:0000259" key="5">
    <source>
        <dbReference type="Pfam" id="PF12705"/>
    </source>
</evidence>
<dbReference type="Gene3D" id="3.90.320.10">
    <property type="match status" value="1"/>
</dbReference>
<evidence type="ECO:0000256" key="4">
    <source>
        <dbReference type="SAM" id="MobiDB-lite"/>
    </source>
</evidence>
<dbReference type="GO" id="GO:0006281">
    <property type="term" value="P:DNA repair"/>
    <property type="evidence" value="ECO:0007669"/>
    <property type="project" value="UniProtKB-KW"/>
</dbReference>
<evidence type="ECO:0000256" key="2">
    <source>
        <dbReference type="ARBA" id="ARBA00022806"/>
    </source>
</evidence>
<organism evidence="6 7">
    <name type="scientific">Zarconia navalis LEGE 11467</name>
    <dbReference type="NCBI Taxonomy" id="1828826"/>
    <lineage>
        <taxon>Bacteria</taxon>
        <taxon>Bacillati</taxon>
        <taxon>Cyanobacteriota</taxon>
        <taxon>Cyanophyceae</taxon>
        <taxon>Oscillatoriophycideae</taxon>
        <taxon>Oscillatoriales</taxon>
        <taxon>Oscillatoriales incertae sedis</taxon>
        <taxon>Zarconia</taxon>
        <taxon>Zarconia navalis</taxon>
    </lineage>
</organism>
<dbReference type="Pfam" id="PF12705">
    <property type="entry name" value="PDDEXK_1"/>
    <property type="match status" value="1"/>
</dbReference>
<keyword evidence="2" id="KW-0347">Helicase</keyword>
<keyword evidence="2" id="KW-0067">ATP-binding</keyword>
<gene>
    <name evidence="6" type="ORF">IQ235_13545</name>
</gene>
<dbReference type="InterPro" id="IPR038726">
    <property type="entry name" value="PDDEXK_AddAB-type"/>
</dbReference>
<feature type="domain" description="PD-(D/E)XK endonuclease-like" evidence="5">
    <location>
        <begin position="27"/>
        <end position="261"/>
    </location>
</feature>
<dbReference type="InterPro" id="IPR011604">
    <property type="entry name" value="PDDEXK-like_dom_sf"/>
</dbReference>
<evidence type="ECO:0000256" key="1">
    <source>
        <dbReference type="ARBA" id="ARBA00022763"/>
    </source>
</evidence>
<protein>
    <submittedName>
        <fullName evidence="6">PD-(D/E)XK nuclease family protein</fullName>
    </submittedName>
</protein>
<dbReference type="AlphaFoldDB" id="A0A928VY68"/>
<feature type="region of interest" description="Disordered" evidence="4">
    <location>
        <begin position="1"/>
        <end position="20"/>
    </location>
</feature>
<reference evidence="6" key="1">
    <citation type="submission" date="2020-10" db="EMBL/GenBank/DDBJ databases">
        <authorList>
            <person name="Castelo-Branco R."/>
            <person name="Eusebio N."/>
            <person name="Adriana R."/>
            <person name="Vieira A."/>
            <person name="Brugerolle De Fraissinette N."/>
            <person name="Rezende De Castro R."/>
            <person name="Schneider M.P."/>
            <person name="Vasconcelos V."/>
            <person name="Leao P.N."/>
        </authorList>
    </citation>
    <scope>NUCLEOTIDE SEQUENCE</scope>
    <source>
        <strain evidence="6">LEGE 11467</strain>
    </source>
</reference>
<dbReference type="RefSeq" id="WP_264321998.1">
    <property type="nucleotide sequence ID" value="NZ_JADEXN010000248.1"/>
</dbReference>
<keyword evidence="2" id="KW-0378">Hydrolase</keyword>
<dbReference type="Proteomes" id="UP000621799">
    <property type="component" value="Unassembled WGS sequence"/>
</dbReference>
<dbReference type="GO" id="GO:0004386">
    <property type="term" value="F:helicase activity"/>
    <property type="evidence" value="ECO:0007669"/>
    <property type="project" value="UniProtKB-KW"/>
</dbReference>
<feature type="compositionally biased region" description="Polar residues" evidence="4">
    <location>
        <begin position="1"/>
        <end position="10"/>
    </location>
</feature>
<keyword evidence="1" id="KW-0227">DNA damage</keyword>
<sequence length="294" mass="33740">MQSTSKSISKGSPLEPPNEIAPTSVFRLSQQHLDLLETCPRKFQQVFLERLNAPLSPERQESLAAGSRFHLLMQQRELGLPIESIVKTDDRLDGWLNDFIAAAPDILTPDLTQAEAVFRQAEHDRILSYLGFVLSARYDLLVGDDRQAQILDWKTYPRPQNSNRLAQHWQTRLYPYLLAETSNYEPEQISMTYWFVRSAGQQAEVREPQCHHFPYSRTQHQQTHQELTRLLGLLRNWLRDYQKGKPFPSTRESRGSCPVCQPPTESRASSLTNFDGEPVVVDLTNVSAIPEIQL</sequence>
<dbReference type="EMBL" id="JADEXN010000248">
    <property type="protein sequence ID" value="MBE9041804.1"/>
    <property type="molecule type" value="Genomic_DNA"/>
</dbReference>
<name>A0A928VY68_9CYAN</name>
<keyword evidence="7" id="KW-1185">Reference proteome</keyword>
<evidence type="ECO:0000313" key="7">
    <source>
        <dbReference type="Proteomes" id="UP000621799"/>
    </source>
</evidence>
<proteinExistence type="predicted"/>
<evidence type="ECO:0000256" key="3">
    <source>
        <dbReference type="ARBA" id="ARBA00023204"/>
    </source>
</evidence>
<comment type="caution">
    <text evidence="6">The sequence shown here is derived from an EMBL/GenBank/DDBJ whole genome shotgun (WGS) entry which is preliminary data.</text>
</comment>
<keyword evidence="2" id="KW-0547">Nucleotide-binding</keyword>
<accession>A0A928VY68</accession>
<evidence type="ECO:0000313" key="6">
    <source>
        <dbReference type="EMBL" id="MBE9041804.1"/>
    </source>
</evidence>
<keyword evidence="3" id="KW-0234">DNA repair</keyword>